<protein>
    <submittedName>
        <fullName evidence="1">Uncharacterized protein</fullName>
    </submittedName>
</protein>
<name>A0ACB9S8K0_9MYRT</name>
<evidence type="ECO:0000313" key="1">
    <source>
        <dbReference type="EMBL" id="KAI4386391.1"/>
    </source>
</evidence>
<dbReference type="EMBL" id="CM042881">
    <property type="protein sequence ID" value="KAI4386391.1"/>
    <property type="molecule type" value="Genomic_DNA"/>
</dbReference>
<reference evidence="2" key="1">
    <citation type="journal article" date="2023" name="Front. Plant Sci.">
        <title>Chromosomal-level genome assembly of Melastoma candidum provides insights into trichome evolution.</title>
        <authorList>
            <person name="Zhong Y."/>
            <person name="Wu W."/>
            <person name="Sun C."/>
            <person name="Zou P."/>
            <person name="Liu Y."/>
            <person name="Dai S."/>
            <person name="Zhou R."/>
        </authorList>
    </citation>
    <scope>NUCLEOTIDE SEQUENCE [LARGE SCALE GENOMIC DNA]</scope>
</reference>
<gene>
    <name evidence="1" type="ORF">MLD38_004326</name>
</gene>
<organism evidence="1 2">
    <name type="scientific">Melastoma candidum</name>
    <dbReference type="NCBI Taxonomy" id="119954"/>
    <lineage>
        <taxon>Eukaryota</taxon>
        <taxon>Viridiplantae</taxon>
        <taxon>Streptophyta</taxon>
        <taxon>Embryophyta</taxon>
        <taxon>Tracheophyta</taxon>
        <taxon>Spermatophyta</taxon>
        <taxon>Magnoliopsida</taxon>
        <taxon>eudicotyledons</taxon>
        <taxon>Gunneridae</taxon>
        <taxon>Pentapetalae</taxon>
        <taxon>rosids</taxon>
        <taxon>malvids</taxon>
        <taxon>Myrtales</taxon>
        <taxon>Melastomataceae</taxon>
        <taxon>Melastomatoideae</taxon>
        <taxon>Melastomateae</taxon>
        <taxon>Melastoma</taxon>
    </lineage>
</organism>
<dbReference type="Proteomes" id="UP001057402">
    <property type="component" value="Chromosome 2"/>
</dbReference>
<sequence>MDTEDHDELGRSPVVAKSLKENDQTGSKKDRGLKNPEALGVEDSQGSSRSTPTSEAYSLKDYSWDGAPAKINQENVAEETEGSKRDQDEPHEDSDASFDISIRPEKEMVSSLKHDFPENSKNLEPVGDDNDSPSSETDELVKEVVSVSKKDKHKALVQGNEEIEVSIDSEPLMVANISPKSDTDDEVKKEVVVFESKKEEDHEGSVDSEDSEIREDPVLFPKVEMDITGSEDVFDDKTNHKTSSERPALDSGRVSLESVDDDRDLPANVLEQDQKMKGPSTEEKVQHPASEGRRVSEMSSINDKTAKSSDLHAVEGNVCPETAVAMKDIIRVANVGAATSDSCHHSGSNSGEDDKPMNNGDKGSNDCSKHTGIVGHSSKPSQRSFWRPLSSYFRFSQDTDQRVHNDEESMNEILPPIPTKGRILFYTRLGCRECKEGRRYLHAKRLRYVEINVDLYPGRKLELEKISGSPAVPKIFFNEILMGDVNDLKRQDEIGKLQEKIDYIFNEPPPREAPLPPLSGEDDISSSGSIDELAVVVRKMQDSIVVKDRFYKMRRIANCFLGSEAVDFISEDQYLQREEAVQFARKLANCLFLYSVLEENVFEDGNQLYRFLDHDPVVSTQCHNIPRGIIEVKPKPITEIASRLRFLSYAIFEAYVSEDGRHVDYRSIHGSEEFARYIRTVEQLQRVEVQGMTREERLAFFVNLYNMMAIHSILVLGHPTGALERRRFFTDFQYVVGGCTYSLSAIQNGILRGNQRPPYSLMKPFGARDKRLKVVLPYSEQLTHFALVCGTRSGPALRCYSPGNIDKELMDAARDFLQNGGFIYDATSNVASVTKILKWFSVDFGKTEVEVLKHATNYMKPADSEKLLDLLSANQLKVIYQPYNWGLNC</sequence>
<comment type="caution">
    <text evidence="1">The sequence shown here is derived from an EMBL/GenBank/DDBJ whole genome shotgun (WGS) entry which is preliminary data.</text>
</comment>
<keyword evidence="2" id="KW-1185">Reference proteome</keyword>
<evidence type="ECO:0000313" key="2">
    <source>
        <dbReference type="Proteomes" id="UP001057402"/>
    </source>
</evidence>
<proteinExistence type="predicted"/>
<accession>A0ACB9S8K0</accession>